<dbReference type="EMBL" id="JAENIG010000002">
    <property type="protein sequence ID" value="MBK1854042.1"/>
    <property type="molecule type" value="Genomic_DNA"/>
</dbReference>
<proteinExistence type="predicted"/>
<dbReference type="Gene3D" id="2.40.33.20">
    <property type="entry name" value="PK beta-barrel domain-like"/>
    <property type="match status" value="1"/>
</dbReference>
<evidence type="ECO:0000313" key="2">
    <source>
        <dbReference type="EMBL" id="MBK1854042.1"/>
    </source>
</evidence>
<evidence type="ECO:0000259" key="1">
    <source>
        <dbReference type="PROSITE" id="PS51340"/>
    </source>
</evidence>
<sequence>MNVTLKQLYISPGHNYFGRHGKGSMDHVIEEVEVMRCVAGHGIEGDRFYDFEPDYKGQLTFFDWAVYQEVQEEIVKGELSPSAFRRNVLIEGVDLNELIGKRFTLGGLEFTGSGECKPCYWMDEACAPGAFEFLKGRGGLRTRIVQGGKLTPGDYELEVTGEVEPDPGK</sequence>
<dbReference type="InterPro" id="IPR005302">
    <property type="entry name" value="MoCF_Sase_C"/>
</dbReference>
<gene>
    <name evidence="2" type="ORF">JIN83_03675</name>
</gene>
<dbReference type="PANTHER" id="PTHR36930:SF1">
    <property type="entry name" value="MOSC DOMAIN-CONTAINING PROTEIN"/>
    <property type="match status" value="1"/>
</dbReference>
<protein>
    <submittedName>
        <fullName evidence="2">Molybdenum cofactor biosysynthesis protein</fullName>
    </submittedName>
</protein>
<dbReference type="AlphaFoldDB" id="A0AAE2SBM6"/>
<dbReference type="Proteomes" id="UP000634206">
    <property type="component" value="Unassembled WGS sequence"/>
</dbReference>
<reference evidence="2" key="1">
    <citation type="submission" date="2021-01" db="EMBL/GenBank/DDBJ databases">
        <title>Modified the classification status of verrucomicrobia.</title>
        <authorList>
            <person name="Feng X."/>
        </authorList>
    </citation>
    <scope>NUCLEOTIDE SEQUENCE</scope>
    <source>
        <strain evidence="2">5K15</strain>
    </source>
</reference>
<keyword evidence="3" id="KW-1185">Reference proteome</keyword>
<dbReference type="InterPro" id="IPR052716">
    <property type="entry name" value="MOSC_domain"/>
</dbReference>
<evidence type="ECO:0000313" key="3">
    <source>
        <dbReference type="Proteomes" id="UP000634206"/>
    </source>
</evidence>
<dbReference type="GO" id="GO:0003824">
    <property type="term" value="F:catalytic activity"/>
    <property type="evidence" value="ECO:0007669"/>
    <property type="project" value="InterPro"/>
</dbReference>
<accession>A0AAE2SBM6</accession>
<dbReference type="Pfam" id="PF03473">
    <property type="entry name" value="MOSC"/>
    <property type="match status" value="1"/>
</dbReference>
<organism evidence="2 3">
    <name type="scientific">Oceaniferula flava</name>
    <dbReference type="NCBI Taxonomy" id="2800421"/>
    <lineage>
        <taxon>Bacteria</taxon>
        <taxon>Pseudomonadati</taxon>
        <taxon>Verrucomicrobiota</taxon>
        <taxon>Verrucomicrobiia</taxon>
        <taxon>Verrucomicrobiales</taxon>
        <taxon>Verrucomicrobiaceae</taxon>
        <taxon>Oceaniferula</taxon>
    </lineage>
</organism>
<feature type="domain" description="MOSC" evidence="1">
    <location>
        <begin position="30"/>
        <end position="160"/>
    </location>
</feature>
<dbReference type="PANTHER" id="PTHR36930">
    <property type="entry name" value="METAL-SULFUR CLUSTER BIOSYNTHESIS PROTEINS YUAD-RELATED"/>
    <property type="match status" value="1"/>
</dbReference>
<name>A0AAE2SBM6_9BACT</name>
<dbReference type="GO" id="GO:0030151">
    <property type="term" value="F:molybdenum ion binding"/>
    <property type="evidence" value="ECO:0007669"/>
    <property type="project" value="InterPro"/>
</dbReference>
<dbReference type="SUPFAM" id="SSF50800">
    <property type="entry name" value="PK beta-barrel domain-like"/>
    <property type="match status" value="1"/>
</dbReference>
<comment type="caution">
    <text evidence="2">The sequence shown here is derived from an EMBL/GenBank/DDBJ whole genome shotgun (WGS) entry which is preliminary data.</text>
</comment>
<dbReference type="GO" id="GO:0030170">
    <property type="term" value="F:pyridoxal phosphate binding"/>
    <property type="evidence" value="ECO:0007669"/>
    <property type="project" value="InterPro"/>
</dbReference>
<dbReference type="InterPro" id="IPR011037">
    <property type="entry name" value="Pyrv_Knase-like_insert_dom_sf"/>
</dbReference>
<dbReference type="PROSITE" id="PS51340">
    <property type="entry name" value="MOSC"/>
    <property type="match status" value="1"/>
</dbReference>